<dbReference type="OrthoDB" id="4870634at2"/>
<dbReference type="Proteomes" id="UP000250028">
    <property type="component" value="Unassembled WGS sequence"/>
</dbReference>
<dbReference type="EMBL" id="UESZ01000001">
    <property type="protein sequence ID" value="SSA35108.1"/>
    <property type="molecule type" value="Genomic_DNA"/>
</dbReference>
<evidence type="ECO:0000313" key="1">
    <source>
        <dbReference type="EMBL" id="SSA35108.1"/>
    </source>
</evidence>
<accession>A0A2Y8ZUZ9</accession>
<proteinExistence type="predicted"/>
<reference evidence="2" key="1">
    <citation type="submission" date="2016-10" db="EMBL/GenBank/DDBJ databases">
        <authorList>
            <person name="Varghese N."/>
            <person name="Submissions S."/>
        </authorList>
    </citation>
    <scope>NUCLEOTIDE SEQUENCE [LARGE SCALE GENOMIC DNA]</scope>
    <source>
        <strain evidence="2">DSM 22951</strain>
    </source>
</reference>
<dbReference type="RefSeq" id="WP_146202566.1">
    <property type="nucleotide sequence ID" value="NZ_QGDN01000001.1"/>
</dbReference>
<dbReference type="AlphaFoldDB" id="A0A2Y8ZUZ9"/>
<gene>
    <name evidence="1" type="ORF">SAMN04489750_2446</name>
</gene>
<evidence type="ECO:0000313" key="2">
    <source>
        <dbReference type="Proteomes" id="UP000250028"/>
    </source>
</evidence>
<protein>
    <submittedName>
        <fullName evidence="1">Uncharacterized protein</fullName>
    </submittedName>
</protein>
<name>A0A2Y8ZUZ9_9MICO</name>
<organism evidence="1 2">
    <name type="scientific">Branchiibius hedensis</name>
    <dbReference type="NCBI Taxonomy" id="672460"/>
    <lineage>
        <taxon>Bacteria</taxon>
        <taxon>Bacillati</taxon>
        <taxon>Actinomycetota</taxon>
        <taxon>Actinomycetes</taxon>
        <taxon>Micrococcales</taxon>
        <taxon>Dermacoccaceae</taxon>
        <taxon>Branchiibius</taxon>
    </lineage>
</organism>
<keyword evidence="2" id="KW-1185">Reference proteome</keyword>
<sequence>MAVRGVAASVRPDARLTTDSDPGAELARIVRRWHELPQDRATGLAPTVHDVTQTLADETARVCGRRLIDVPDLGPSAVADQLRVITYDALQAGLDPTWLAARLTALRRTIA</sequence>